<dbReference type="PRINTS" id="PR00260">
    <property type="entry name" value="CHEMTRNSDUCR"/>
</dbReference>
<accession>B1I534</accession>
<evidence type="ECO:0000256" key="4">
    <source>
        <dbReference type="ARBA" id="ARBA00022989"/>
    </source>
</evidence>
<dbReference type="InterPro" id="IPR004089">
    <property type="entry name" value="MCPsignal_dom"/>
</dbReference>
<dbReference type="GO" id="GO:0006935">
    <property type="term" value="P:chemotaxis"/>
    <property type="evidence" value="ECO:0007669"/>
    <property type="project" value="InterPro"/>
</dbReference>
<evidence type="ECO:0000313" key="15">
    <source>
        <dbReference type="Proteomes" id="UP000008544"/>
    </source>
</evidence>
<dbReference type="Pfam" id="PF00672">
    <property type="entry name" value="HAMP"/>
    <property type="match status" value="1"/>
</dbReference>
<dbReference type="CDD" id="cd06225">
    <property type="entry name" value="HAMP"/>
    <property type="match status" value="1"/>
</dbReference>
<dbReference type="KEGG" id="dau:Daud_1561"/>
<evidence type="ECO:0000256" key="7">
    <source>
        <dbReference type="ARBA" id="ARBA00029447"/>
    </source>
</evidence>
<dbReference type="STRING" id="477974.Daud_1561"/>
<evidence type="ECO:0000256" key="6">
    <source>
        <dbReference type="ARBA" id="ARBA00023224"/>
    </source>
</evidence>
<dbReference type="HOGENOM" id="CLU_000445_107_19_9"/>
<dbReference type="SMART" id="SM00283">
    <property type="entry name" value="MA"/>
    <property type="match status" value="1"/>
</dbReference>
<organism evidence="14 15">
    <name type="scientific">Desulforudis audaxviator (strain MP104C)</name>
    <dbReference type="NCBI Taxonomy" id="477974"/>
    <lineage>
        <taxon>Bacteria</taxon>
        <taxon>Bacillati</taxon>
        <taxon>Bacillota</taxon>
        <taxon>Clostridia</taxon>
        <taxon>Thermoanaerobacterales</taxon>
        <taxon>Candidatus Desulforudaceae</taxon>
        <taxon>Candidatus Desulforudis</taxon>
    </lineage>
</organism>
<dbReference type="SUPFAM" id="SSF58104">
    <property type="entry name" value="Methyl-accepting chemotaxis protein (MCP) signaling domain"/>
    <property type="match status" value="1"/>
</dbReference>
<name>B1I534_DESAP</name>
<dbReference type="SUPFAM" id="SSF103190">
    <property type="entry name" value="Sensory domain-like"/>
    <property type="match status" value="1"/>
</dbReference>
<keyword evidence="9" id="KW-0175">Coiled coil</keyword>
<dbReference type="PANTHER" id="PTHR32089:SF112">
    <property type="entry name" value="LYSOZYME-LIKE PROTEIN-RELATED"/>
    <property type="match status" value="1"/>
</dbReference>
<dbReference type="EMBL" id="CP000860">
    <property type="protein sequence ID" value="ACA60063.1"/>
    <property type="molecule type" value="Genomic_DNA"/>
</dbReference>
<dbReference type="GO" id="GO:0005886">
    <property type="term" value="C:plasma membrane"/>
    <property type="evidence" value="ECO:0007669"/>
    <property type="project" value="UniProtKB-SubCell"/>
</dbReference>
<evidence type="ECO:0000259" key="12">
    <source>
        <dbReference type="PROSITE" id="PS50111"/>
    </source>
</evidence>
<keyword evidence="4 11" id="KW-1133">Transmembrane helix</keyword>
<evidence type="ECO:0000256" key="11">
    <source>
        <dbReference type="SAM" id="Phobius"/>
    </source>
</evidence>
<dbReference type="InterPro" id="IPR003660">
    <property type="entry name" value="HAMP_dom"/>
</dbReference>
<dbReference type="Proteomes" id="UP000008544">
    <property type="component" value="Chromosome"/>
</dbReference>
<dbReference type="GO" id="GO:0004888">
    <property type="term" value="F:transmembrane signaling receptor activity"/>
    <property type="evidence" value="ECO:0007669"/>
    <property type="project" value="InterPro"/>
</dbReference>
<feature type="region of interest" description="Disordered" evidence="10">
    <location>
        <begin position="294"/>
        <end position="329"/>
    </location>
</feature>
<keyword evidence="3 11" id="KW-0812">Transmembrane</keyword>
<dbReference type="PROSITE" id="PS50885">
    <property type="entry name" value="HAMP"/>
    <property type="match status" value="1"/>
</dbReference>
<evidence type="ECO:0000256" key="3">
    <source>
        <dbReference type="ARBA" id="ARBA00022692"/>
    </source>
</evidence>
<dbReference type="InterPro" id="IPR029151">
    <property type="entry name" value="Sensor-like_sf"/>
</dbReference>
<evidence type="ECO:0000256" key="9">
    <source>
        <dbReference type="SAM" id="Coils"/>
    </source>
</evidence>
<dbReference type="InterPro" id="IPR004090">
    <property type="entry name" value="Chemotax_Me-accpt_rcpt"/>
</dbReference>
<dbReference type="RefSeq" id="WP_012302644.1">
    <property type="nucleotide sequence ID" value="NC_010424.1"/>
</dbReference>
<evidence type="ECO:0000313" key="14">
    <source>
        <dbReference type="EMBL" id="ACA60063.1"/>
    </source>
</evidence>
<feature type="transmembrane region" description="Helical" evidence="11">
    <location>
        <begin position="189"/>
        <end position="210"/>
    </location>
</feature>
<dbReference type="CDD" id="cd11386">
    <property type="entry name" value="MCP_signal"/>
    <property type="match status" value="1"/>
</dbReference>
<dbReference type="AlphaFoldDB" id="B1I534"/>
<dbReference type="Gene3D" id="1.10.287.950">
    <property type="entry name" value="Methyl-accepting chemotaxis protein"/>
    <property type="match status" value="1"/>
</dbReference>
<evidence type="ECO:0000256" key="1">
    <source>
        <dbReference type="ARBA" id="ARBA00004651"/>
    </source>
</evidence>
<comment type="subcellular location">
    <subcellularLocation>
        <location evidence="1">Cell membrane</location>
        <topology evidence="1">Multi-pass membrane protein</topology>
    </subcellularLocation>
</comment>
<gene>
    <name evidence="14" type="ordered locus">Daud_1561</name>
</gene>
<evidence type="ECO:0000256" key="5">
    <source>
        <dbReference type="ARBA" id="ARBA00023136"/>
    </source>
</evidence>
<evidence type="ECO:0000256" key="2">
    <source>
        <dbReference type="ARBA" id="ARBA00022475"/>
    </source>
</evidence>
<protein>
    <submittedName>
        <fullName evidence="14">Methyl-accepting chemotaxis sensory transducer</fullName>
    </submittedName>
</protein>
<feature type="domain" description="HAMP" evidence="13">
    <location>
        <begin position="212"/>
        <end position="264"/>
    </location>
</feature>
<dbReference type="SMART" id="SM00304">
    <property type="entry name" value="HAMP"/>
    <property type="match status" value="1"/>
</dbReference>
<comment type="similarity">
    <text evidence="7">Belongs to the methyl-accepting chemotaxis (MCP) protein family.</text>
</comment>
<keyword evidence="5 11" id="KW-0472">Membrane</keyword>
<dbReference type="eggNOG" id="COG3290">
    <property type="taxonomic scope" value="Bacteria"/>
</dbReference>
<keyword evidence="2" id="KW-1003">Cell membrane</keyword>
<dbReference type="eggNOG" id="COG0840">
    <property type="taxonomic scope" value="Bacteria"/>
</dbReference>
<evidence type="ECO:0000256" key="8">
    <source>
        <dbReference type="PROSITE-ProRule" id="PRU00284"/>
    </source>
</evidence>
<sequence>MRFRLGASLSLKFKLALVLIVILLLFSVAILLVVNNLIVTTAEKSAAEKVRGDLATGEVIIDQMYPGAWRVDGDRLYKGDVLMNDNFHVVDFIGKLTGGTVTIFRWDTRITTNVITAEGKRAVGTKVADNIAEAVLKRGQEYYGKAQVVGHWYVTAYKPIRDDSGQIIGIWYVGAPQGFMDALIAQGRLTVIASCGLTMLIAVVVLLFFVNRIIVKPISRLEAAAGKMAAGELDHRVEVRARDEVGRLGIAFNQMGENLKNVIERVRESSIQLASHSQELSAASEEVSAAVENVTSTSAELSASTEESATHATQAAEAARATENAAEAGNQAVHQAINKITAIQETVTASARSVQNLHQRSEKIGQIIQVINDIADQTNLLALNAAIEAARAGEHGRGFAVVAEEVRKLAEKSSGATKEIEDIIRAIQQETVKAAEAMQTGAGEVSDGVKIIKRAGEALENIRKHAGRSTDLAEQIASMAEQNSHGVQNLAATSEQVSSTIQEMAANANNLARMADELESLVKSLRKA</sequence>
<feature type="coiled-coil region" evidence="9">
    <location>
        <begin position="501"/>
        <end position="528"/>
    </location>
</feature>
<dbReference type="Pfam" id="PF00015">
    <property type="entry name" value="MCPsignal"/>
    <property type="match status" value="1"/>
</dbReference>
<proteinExistence type="inferred from homology"/>
<reference evidence="15" key="1">
    <citation type="submission" date="2007-10" db="EMBL/GenBank/DDBJ databases">
        <title>Complete sequence of chromosome of Desulforudis audaxviator MP104C.</title>
        <authorList>
            <person name="Copeland A."/>
            <person name="Lucas S."/>
            <person name="Lapidus A."/>
            <person name="Barry K."/>
            <person name="Glavina del Rio T."/>
            <person name="Dalin E."/>
            <person name="Tice H."/>
            <person name="Bruce D."/>
            <person name="Pitluck S."/>
            <person name="Lowry S.R."/>
            <person name="Larimer F."/>
            <person name="Land M.L."/>
            <person name="Hauser L."/>
            <person name="Kyrpides N."/>
            <person name="Ivanova N.N."/>
            <person name="Richardson P."/>
        </authorList>
    </citation>
    <scope>NUCLEOTIDE SEQUENCE [LARGE SCALE GENOMIC DNA]</scope>
    <source>
        <strain evidence="15">MP104C</strain>
    </source>
</reference>
<feature type="domain" description="Methyl-accepting transducer" evidence="12">
    <location>
        <begin position="262"/>
        <end position="498"/>
    </location>
</feature>
<dbReference type="PROSITE" id="PS50111">
    <property type="entry name" value="CHEMOTAXIS_TRANSDUC_2"/>
    <property type="match status" value="1"/>
</dbReference>
<keyword evidence="15" id="KW-1185">Reference proteome</keyword>
<dbReference type="GO" id="GO:0007165">
    <property type="term" value="P:signal transduction"/>
    <property type="evidence" value="ECO:0007669"/>
    <property type="project" value="UniProtKB-KW"/>
</dbReference>
<keyword evidence="6 8" id="KW-0807">Transducer</keyword>
<feature type="compositionally biased region" description="Low complexity" evidence="10">
    <location>
        <begin position="294"/>
        <end position="328"/>
    </location>
</feature>
<dbReference type="Gene3D" id="6.10.340.10">
    <property type="match status" value="1"/>
</dbReference>
<dbReference type="InterPro" id="IPR033463">
    <property type="entry name" value="sCache_3"/>
</dbReference>
<evidence type="ECO:0000256" key="10">
    <source>
        <dbReference type="SAM" id="MobiDB-lite"/>
    </source>
</evidence>
<dbReference type="PANTHER" id="PTHR32089">
    <property type="entry name" value="METHYL-ACCEPTING CHEMOTAXIS PROTEIN MCPB"/>
    <property type="match status" value="1"/>
</dbReference>
<reference evidence="14 15" key="2">
    <citation type="journal article" date="2008" name="Science">
        <title>Environmental genomics reveals a single-species ecosystem deep within Earth.</title>
        <authorList>
            <person name="Chivian D."/>
            <person name="Brodie E.L."/>
            <person name="Alm E.J."/>
            <person name="Culley D.E."/>
            <person name="Dehal P.S."/>
            <person name="Desantis T.Z."/>
            <person name="Gihring T.M."/>
            <person name="Lapidus A."/>
            <person name="Lin L.H."/>
            <person name="Lowry S.R."/>
            <person name="Moser D.P."/>
            <person name="Richardson P.M."/>
            <person name="Southam G."/>
            <person name="Wanger G."/>
            <person name="Pratt L.M."/>
            <person name="Andersen G.L."/>
            <person name="Hazen T.C."/>
            <person name="Brockman F.J."/>
            <person name="Arkin A.P."/>
            <person name="Onstott T.C."/>
        </authorList>
    </citation>
    <scope>NUCLEOTIDE SEQUENCE [LARGE SCALE GENOMIC DNA]</scope>
    <source>
        <strain evidence="14 15">MP104C</strain>
    </source>
</reference>
<evidence type="ECO:0000259" key="13">
    <source>
        <dbReference type="PROSITE" id="PS50885"/>
    </source>
</evidence>
<dbReference type="FunFam" id="1.10.287.950:FF:000001">
    <property type="entry name" value="Methyl-accepting chemotaxis sensory transducer"/>
    <property type="match status" value="1"/>
</dbReference>
<dbReference type="Pfam" id="PF17202">
    <property type="entry name" value="sCache_3_3"/>
    <property type="match status" value="1"/>
</dbReference>